<dbReference type="InterPro" id="IPR018964">
    <property type="entry name" value="Phage_phiJL001_Gp84_C"/>
</dbReference>
<dbReference type="InterPro" id="IPR011928">
    <property type="entry name" value="Phage_phiJL001_Gp84"/>
</dbReference>
<name>A0A931GE93_9PSED</name>
<organism evidence="2 3">
    <name type="scientific">Pseudomonas chaetocerotis</name>
    <dbReference type="NCBI Taxonomy" id="2758695"/>
    <lineage>
        <taxon>Bacteria</taxon>
        <taxon>Pseudomonadati</taxon>
        <taxon>Pseudomonadota</taxon>
        <taxon>Gammaproteobacteria</taxon>
        <taxon>Pseudomonadales</taxon>
        <taxon>Pseudomonadaceae</taxon>
        <taxon>Pseudomonas</taxon>
    </lineage>
</organism>
<dbReference type="NCBIfam" id="TIGR02218">
    <property type="entry name" value="phg_TIGR02218"/>
    <property type="match status" value="1"/>
</dbReference>
<dbReference type="EMBL" id="JACFYX010000006">
    <property type="protein sequence ID" value="MBG0835078.1"/>
    <property type="molecule type" value="Genomic_DNA"/>
</dbReference>
<dbReference type="Pfam" id="PF09356">
    <property type="entry name" value="Phage_BR0599"/>
    <property type="match status" value="1"/>
</dbReference>
<keyword evidence="3" id="KW-1185">Reference proteome</keyword>
<comment type="caution">
    <text evidence="2">The sequence shown here is derived from an EMBL/GenBank/DDBJ whole genome shotgun (WGS) entry which is preliminary data.</text>
</comment>
<dbReference type="Pfam" id="PF09931">
    <property type="entry name" value="Phage_phiJL001_Gp84_N"/>
    <property type="match status" value="1"/>
</dbReference>
<proteinExistence type="predicted"/>
<reference evidence="2" key="1">
    <citation type="submission" date="2020-07" db="EMBL/GenBank/DDBJ databases">
        <title>Pseudomonas chaetoceroseae sp. nov., a new member of the Pseudomonas oleovorans group isolated from a culture of Chaetoceros calcitrans.</title>
        <authorList>
            <person name="Girard L."/>
            <person name="Lood C."/>
            <person name="De Mot R."/>
            <person name="Baudart J."/>
        </authorList>
    </citation>
    <scope>NUCLEOTIDE SEQUENCE</scope>
    <source>
        <strain evidence="2">536</strain>
    </source>
</reference>
<protein>
    <submittedName>
        <fullName evidence="2">Phage BR0599 family protein</fullName>
    </submittedName>
</protein>
<evidence type="ECO:0000313" key="2">
    <source>
        <dbReference type="EMBL" id="MBG0835078.1"/>
    </source>
</evidence>
<evidence type="ECO:0000313" key="3">
    <source>
        <dbReference type="Proteomes" id="UP000596932"/>
    </source>
</evidence>
<dbReference type="AlphaFoldDB" id="A0A931GE93"/>
<feature type="domain" description="Bacteriophage phiJL001 Gp84 C-terminal" evidence="1">
    <location>
        <begin position="188"/>
        <end position="263"/>
    </location>
</feature>
<accession>A0A931GE93</accession>
<gene>
    <name evidence="2" type="ORF">H3221_08125</name>
</gene>
<dbReference type="RefSeq" id="WP_196474623.1">
    <property type="nucleotide sequence ID" value="NZ_JACFYX020000006.1"/>
</dbReference>
<evidence type="ECO:0000259" key="1">
    <source>
        <dbReference type="Pfam" id="PF09356"/>
    </source>
</evidence>
<sequence length="273" mass="30046">MSFDSREFSLDDGAPYRNYQFARGVLRWLYTSSDRDRAVGTQIFRSVRGGIADDGIRQTGEASVELLKITAPADLEVASLFRGVPPSSEIALTIFDRHEGESEQVVSWVGSIQSVSWPKRDQAQLVCQPLSARMTMQGLRQGWERPCHHALYSVACGVNRDLYRISALIQGITGAAIINGAFAGYPDGYFTAGWVEWPVGSGEYDMRSIERHSGSNLVLLGGTAGLQPGQTLRVYPGCDQTMPICNGRYDNRLNYGGFLHQPGRSPFDGDPVF</sequence>
<dbReference type="Proteomes" id="UP000596932">
    <property type="component" value="Unassembled WGS sequence"/>
</dbReference>